<reference evidence="3" key="1">
    <citation type="journal article" date="2019" name="Int. J. Syst. Evol. Microbiol.">
        <title>The Global Catalogue of Microorganisms (GCM) 10K type strain sequencing project: providing services to taxonomists for standard genome sequencing and annotation.</title>
        <authorList>
            <consortium name="The Broad Institute Genomics Platform"/>
            <consortium name="The Broad Institute Genome Sequencing Center for Infectious Disease"/>
            <person name="Wu L."/>
            <person name="Ma J."/>
        </authorList>
    </citation>
    <scope>NUCLEOTIDE SEQUENCE [LARGE SCALE GENOMIC DNA]</scope>
    <source>
        <strain evidence="3">JCM 15974</strain>
    </source>
</reference>
<evidence type="ECO:0000313" key="2">
    <source>
        <dbReference type="EMBL" id="GAA0713478.1"/>
    </source>
</evidence>
<comment type="caution">
    <text evidence="2">The sequence shown here is derived from an EMBL/GenBank/DDBJ whole genome shotgun (WGS) entry which is preliminary data.</text>
</comment>
<dbReference type="Gene3D" id="3.40.50.300">
    <property type="entry name" value="P-loop containing nucleotide triphosphate hydrolases"/>
    <property type="match status" value="1"/>
</dbReference>
<accession>A0ABP3TN98</accession>
<organism evidence="2 3">
    <name type="scientific">Aquimarina litoralis</name>
    <dbReference type="NCBI Taxonomy" id="584605"/>
    <lineage>
        <taxon>Bacteria</taxon>
        <taxon>Pseudomonadati</taxon>
        <taxon>Bacteroidota</taxon>
        <taxon>Flavobacteriia</taxon>
        <taxon>Flavobacteriales</taxon>
        <taxon>Flavobacteriaceae</taxon>
        <taxon>Aquimarina</taxon>
    </lineage>
</organism>
<dbReference type="RefSeq" id="WP_343910240.1">
    <property type="nucleotide sequence ID" value="NZ_BAAAGE010000001.1"/>
</dbReference>
<dbReference type="Proteomes" id="UP001501758">
    <property type="component" value="Unassembled WGS sequence"/>
</dbReference>
<dbReference type="Pfam" id="PF13175">
    <property type="entry name" value="AAA_15"/>
    <property type="match status" value="1"/>
</dbReference>
<sequence>MNISVEYHDLSDDEIPEELYRPRYRINDKLFIDKDDITNSIKILPNVSKVNFFIGANNSGKSRFLRGLFKLRPININLTKNDNLCLIDEISNINYLIGDLEKKIQFDVEEFEIIKNLKSLKLSEPFNCILNYKNKTSIIEDIKSWKDNLSEVNIKKYTNLVSAVESVLYLDPKIRYSVENKPFKKTYIPILRCPNSYPGITNKNFLEALENSYGISGNVFNGLELYSEIKDLQESRLNKKNNKKKFESFLSKCFFNNQSVEITAYRDNRTLLYSVGEEEHELFNIGDGIQSLILILFPIFMAEENEWLFIEEPETHLHPGYQRIFLDTILNNEYIQRKNLRLFFSTHSNHFLDQSLANDDISIFQFKKENKGIIDVKTNIKPSKEALDLLGVTSSSVLIANSSIWVEGPTDRKYISKWLKTYKESSLKEDIDYAFFEYGGNLIAHYLFDENFESPEEVREQINSFALSNHIYLLADNDNPQVDSAKAKRRFELEKLSEQIENFLYQNTEVKEIENLLPVKILKDFLPNLIKNKDKHLKSLESISFKMNDYQGIGLGSFLYDLLKNNGISEADIKPFDVKSDSGTIKPEYKRKLCDFVINNDEYKYEVFIEENDILKKLIENLYNFIKPKT</sequence>
<proteinExistence type="predicted"/>
<feature type="domain" description="Endonuclease GajA/Old nuclease/RecF-like AAA" evidence="1">
    <location>
        <begin position="227"/>
        <end position="351"/>
    </location>
</feature>
<gene>
    <name evidence="2" type="ORF">GCM10009430_05300</name>
</gene>
<dbReference type="EMBL" id="BAAAGE010000001">
    <property type="protein sequence ID" value="GAA0713478.1"/>
    <property type="molecule type" value="Genomic_DNA"/>
</dbReference>
<dbReference type="InterPro" id="IPR027417">
    <property type="entry name" value="P-loop_NTPase"/>
</dbReference>
<evidence type="ECO:0000313" key="3">
    <source>
        <dbReference type="Proteomes" id="UP001501758"/>
    </source>
</evidence>
<dbReference type="InterPro" id="IPR051396">
    <property type="entry name" value="Bact_Antivir_Def_Nuclease"/>
</dbReference>
<dbReference type="PANTHER" id="PTHR43581">
    <property type="entry name" value="ATP/GTP PHOSPHATASE"/>
    <property type="match status" value="1"/>
</dbReference>
<keyword evidence="3" id="KW-1185">Reference proteome</keyword>
<dbReference type="SUPFAM" id="SSF52540">
    <property type="entry name" value="P-loop containing nucleoside triphosphate hydrolases"/>
    <property type="match status" value="1"/>
</dbReference>
<name>A0ABP3TN98_9FLAO</name>
<protein>
    <submittedName>
        <fullName evidence="2">AAA family ATPase</fullName>
    </submittedName>
</protein>
<dbReference type="PANTHER" id="PTHR43581:SF4">
    <property type="entry name" value="ATP_GTP PHOSPHATASE"/>
    <property type="match status" value="1"/>
</dbReference>
<evidence type="ECO:0000259" key="1">
    <source>
        <dbReference type="Pfam" id="PF13175"/>
    </source>
</evidence>
<dbReference type="InterPro" id="IPR041685">
    <property type="entry name" value="AAA_GajA/Old/RecF-like"/>
</dbReference>